<feature type="transmembrane region" description="Helical" evidence="5">
    <location>
        <begin position="181"/>
        <end position="203"/>
    </location>
</feature>
<keyword evidence="4 5" id="KW-0472">Membrane</keyword>
<organism evidence="6 7">
    <name type="scientific">Crucibulum laeve</name>
    <dbReference type="NCBI Taxonomy" id="68775"/>
    <lineage>
        <taxon>Eukaryota</taxon>
        <taxon>Fungi</taxon>
        <taxon>Dikarya</taxon>
        <taxon>Basidiomycota</taxon>
        <taxon>Agaricomycotina</taxon>
        <taxon>Agaricomycetes</taxon>
        <taxon>Agaricomycetidae</taxon>
        <taxon>Agaricales</taxon>
        <taxon>Agaricineae</taxon>
        <taxon>Nidulariaceae</taxon>
        <taxon>Crucibulum</taxon>
    </lineage>
</organism>
<keyword evidence="5" id="KW-0808">Transferase</keyword>
<dbReference type="GO" id="GO:0004671">
    <property type="term" value="F:protein C-terminal S-isoprenylcysteine carboxyl O-methyltransferase activity"/>
    <property type="evidence" value="ECO:0007669"/>
    <property type="project" value="UniProtKB-EC"/>
</dbReference>
<reference evidence="6 7" key="1">
    <citation type="journal article" date="2019" name="Nat. Ecol. Evol.">
        <title>Megaphylogeny resolves global patterns of mushroom evolution.</title>
        <authorList>
            <person name="Varga T."/>
            <person name="Krizsan K."/>
            <person name="Foldi C."/>
            <person name="Dima B."/>
            <person name="Sanchez-Garcia M."/>
            <person name="Sanchez-Ramirez S."/>
            <person name="Szollosi G.J."/>
            <person name="Szarkandi J.G."/>
            <person name="Papp V."/>
            <person name="Albert L."/>
            <person name="Andreopoulos W."/>
            <person name="Angelini C."/>
            <person name="Antonin V."/>
            <person name="Barry K.W."/>
            <person name="Bougher N.L."/>
            <person name="Buchanan P."/>
            <person name="Buyck B."/>
            <person name="Bense V."/>
            <person name="Catcheside P."/>
            <person name="Chovatia M."/>
            <person name="Cooper J."/>
            <person name="Damon W."/>
            <person name="Desjardin D."/>
            <person name="Finy P."/>
            <person name="Geml J."/>
            <person name="Haridas S."/>
            <person name="Hughes K."/>
            <person name="Justo A."/>
            <person name="Karasinski D."/>
            <person name="Kautmanova I."/>
            <person name="Kiss B."/>
            <person name="Kocsube S."/>
            <person name="Kotiranta H."/>
            <person name="LaButti K.M."/>
            <person name="Lechner B.E."/>
            <person name="Liimatainen K."/>
            <person name="Lipzen A."/>
            <person name="Lukacs Z."/>
            <person name="Mihaltcheva S."/>
            <person name="Morgado L.N."/>
            <person name="Niskanen T."/>
            <person name="Noordeloos M.E."/>
            <person name="Ohm R.A."/>
            <person name="Ortiz-Santana B."/>
            <person name="Ovrebo C."/>
            <person name="Racz N."/>
            <person name="Riley R."/>
            <person name="Savchenko A."/>
            <person name="Shiryaev A."/>
            <person name="Soop K."/>
            <person name="Spirin V."/>
            <person name="Szebenyi C."/>
            <person name="Tomsovsky M."/>
            <person name="Tulloss R.E."/>
            <person name="Uehling J."/>
            <person name="Grigoriev I.V."/>
            <person name="Vagvolgyi C."/>
            <person name="Papp T."/>
            <person name="Martin F.M."/>
            <person name="Miettinen O."/>
            <person name="Hibbett D.S."/>
            <person name="Nagy L.G."/>
        </authorList>
    </citation>
    <scope>NUCLEOTIDE SEQUENCE [LARGE SCALE GENOMIC DNA]</scope>
    <source>
        <strain evidence="6 7">CBS 166.37</strain>
    </source>
</reference>
<dbReference type="STRING" id="68775.A0A5C3LKX5"/>
<sequence>MSLAKLPFILADAIGMRITATPPNPPSPPKEHIIPDWRERFLKSLAMPARMLRTLYWSAALIEISIILANQNPYGPISRHILPLFVLKRGTISLIRPTPLFIFGNLLTFYGTVLRIQCYRTLGILFSFELCIRVNHKLVTHGPYSYVRHPSYTAMIMTIVGAFISNLQGSWVRECGVLDTWIGRGLLLFWLLVAAAVILSLILRIPAEDSILKRQFGDEWIQWAEKVPYRLIPHIY</sequence>
<keyword evidence="7" id="KW-1185">Reference proteome</keyword>
<dbReference type="Gene3D" id="1.20.120.1630">
    <property type="match status" value="1"/>
</dbReference>
<keyword evidence="3 5" id="KW-1133">Transmembrane helix</keyword>
<evidence type="ECO:0000313" key="6">
    <source>
        <dbReference type="EMBL" id="TFK33510.1"/>
    </source>
</evidence>
<dbReference type="Pfam" id="PF04140">
    <property type="entry name" value="ICMT"/>
    <property type="match status" value="1"/>
</dbReference>
<evidence type="ECO:0000256" key="2">
    <source>
        <dbReference type="ARBA" id="ARBA00022692"/>
    </source>
</evidence>
<evidence type="ECO:0000256" key="3">
    <source>
        <dbReference type="ARBA" id="ARBA00022989"/>
    </source>
</evidence>
<comment type="catalytic activity">
    <reaction evidence="5">
        <text>[protein]-C-terminal S-[(2E,6E)-farnesyl]-L-cysteine + S-adenosyl-L-methionine = [protein]-C-terminal S-[(2E,6E)-farnesyl]-L-cysteine methyl ester + S-adenosyl-L-homocysteine</text>
        <dbReference type="Rhea" id="RHEA:21672"/>
        <dbReference type="Rhea" id="RHEA-COMP:12125"/>
        <dbReference type="Rhea" id="RHEA-COMP:12126"/>
        <dbReference type="ChEBI" id="CHEBI:57856"/>
        <dbReference type="ChEBI" id="CHEBI:59789"/>
        <dbReference type="ChEBI" id="CHEBI:90510"/>
        <dbReference type="ChEBI" id="CHEBI:90511"/>
        <dbReference type="EC" id="2.1.1.100"/>
    </reaction>
</comment>
<evidence type="ECO:0000256" key="1">
    <source>
        <dbReference type="ARBA" id="ARBA00004141"/>
    </source>
</evidence>
<evidence type="ECO:0000313" key="7">
    <source>
        <dbReference type="Proteomes" id="UP000308652"/>
    </source>
</evidence>
<evidence type="ECO:0000256" key="5">
    <source>
        <dbReference type="RuleBase" id="RU362022"/>
    </source>
</evidence>
<proteinExistence type="inferred from homology"/>
<evidence type="ECO:0000256" key="4">
    <source>
        <dbReference type="ARBA" id="ARBA00023136"/>
    </source>
</evidence>
<gene>
    <name evidence="6" type="ORF">BDQ12DRAFT_615142</name>
</gene>
<keyword evidence="5" id="KW-0489">Methyltransferase</keyword>
<accession>A0A5C3LKX5</accession>
<comment type="subcellular location">
    <subcellularLocation>
        <location evidence="5">Endoplasmic reticulum membrane</location>
        <topology evidence="5">Multi-pass membrane protein</topology>
    </subcellularLocation>
    <subcellularLocation>
        <location evidence="1">Membrane</location>
        <topology evidence="1">Multi-pass membrane protein</topology>
    </subcellularLocation>
</comment>
<dbReference type="OrthoDB" id="422086at2759"/>
<dbReference type="PANTHER" id="PTHR12714:SF9">
    <property type="entry name" value="PROTEIN-S-ISOPRENYLCYSTEINE O-METHYLTRANSFERASE"/>
    <property type="match status" value="1"/>
</dbReference>
<keyword evidence="5" id="KW-0256">Endoplasmic reticulum</keyword>
<feature type="transmembrane region" description="Helical" evidence="5">
    <location>
        <begin position="152"/>
        <end position="169"/>
    </location>
</feature>
<dbReference type="InterPro" id="IPR007269">
    <property type="entry name" value="ICMT_MeTrfase"/>
</dbReference>
<keyword evidence="5" id="KW-0949">S-adenosyl-L-methionine</keyword>
<dbReference type="EC" id="2.1.1.100" evidence="5"/>
<dbReference type="EMBL" id="ML213647">
    <property type="protein sequence ID" value="TFK33510.1"/>
    <property type="molecule type" value="Genomic_DNA"/>
</dbReference>
<comment type="similarity">
    <text evidence="5">Belongs to the class VI-like SAM-binding methyltransferase superfamily. Isoprenylcysteine carboxyl methyltransferase family.</text>
</comment>
<dbReference type="PANTHER" id="PTHR12714">
    <property type="entry name" value="PROTEIN-S ISOPRENYLCYSTEINE O-METHYLTRANSFERASE"/>
    <property type="match status" value="1"/>
</dbReference>
<keyword evidence="2 5" id="KW-0812">Transmembrane</keyword>
<dbReference type="GO" id="GO:0005789">
    <property type="term" value="C:endoplasmic reticulum membrane"/>
    <property type="evidence" value="ECO:0007669"/>
    <property type="project" value="UniProtKB-SubCell"/>
</dbReference>
<feature type="transmembrane region" description="Helical" evidence="5">
    <location>
        <begin position="94"/>
        <end position="114"/>
    </location>
</feature>
<protein>
    <recommendedName>
        <fullName evidence="5">Protein-S-isoprenylcysteine O-methyltransferase</fullName>
        <ecNumber evidence="5">2.1.1.100</ecNumber>
    </recommendedName>
</protein>
<dbReference type="Proteomes" id="UP000308652">
    <property type="component" value="Unassembled WGS sequence"/>
</dbReference>
<dbReference type="GO" id="GO:0032259">
    <property type="term" value="P:methylation"/>
    <property type="evidence" value="ECO:0007669"/>
    <property type="project" value="UniProtKB-KW"/>
</dbReference>
<dbReference type="AlphaFoldDB" id="A0A5C3LKX5"/>
<name>A0A5C3LKX5_9AGAR</name>
<comment type="caution">
    <text evidence="5">Lacks conserved residue(s) required for the propagation of feature annotation.</text>
</comment>